<dbReference type="InterPro" id="IPR029063">
    <property type="entry name" value="SAM-dependent_MTases_sf"/>
</dbReference>
<dbReference type="Pfam" id="PF08241">
    <property type="entry name" value="Methyltransf_11"/>
    <property type="match status" value="1"/>
</dbReference>
<dbReference type="SUPFAM" id="SSF53335">
    <property type="entry name" value="S-adenosyl-L-methionine-dependent methyltransferases"/>
    <property type="match status" value="1"/>
</dbReference>
<evidence type="ECO:0000259" key="1">
    <source>
        <dbReference type="Pfam" id="PF08241"/>
    </source>
</evidence>
<dbReference type="Proteomes" id="UP000030377">
    <property type="component" value="Unassembled WGS sequence"/>
</dbReference>
<dbReference type="CDD" id="cd02440">
    <property type="entry name" value="AdoMet_MTases"/>
    <property type="match status" value="1"/>
</dbReference>
<reference evidence="2 3" key="1">
    <citation type="submission" date="2014-09" db="EMBL/GenBank/DDBJ databases">
        <title>Draft genome of Bradyrhizobium japonicum Is-34.</title>
        <authorList>
            <person name="Tsurumaru H."/>
            <person name="Yamakawa T."/>
            <person name="Hashimoto S."/>
            <person name="Okizaki K."/>
            <person name="Kanesaki Y."/>
            <person name="Yoshikawa H."/>
            <person name="Yajima S."/>
        </authorList>
    </citation>
    <scope>NUCLEOTIDE SEQUENCE [LARGE SCALE GENOMIC DNA]</scope>
    <source>
        <strain evidence="2 3">Is-34</strain>
    </source>
</reference>
<feature type="domain" description="Methyltransferase type 11" evidence="1">
    <location>
        <begin position="49"/>
        <end position="138"/>
    </location>
</feature>
<gene>
    <name evidence="2" type="ORF">MA20_47230</name>
</gene>
<dbReference type="Gene3D" id="3.40.50.150">
    <property type="entry name" value="Vaccinia Virus protein VP39"/>
    <property type="match status" value="1"/>
</dbReference>
<name>A0A0A3XI83_BRAJP</name>
<dbReference type="RefSeq" id="WP_041960942.1">
    <property type="nucleotide sequence ID" value="NZ_CP081350.1"/>
</dbReference>
<dbReference type="AlphaFoldDB" id="A0A0A3XI83"/>
<keyword evidence="2" id="KW-0489">Methyltransferase</keyword>
<dbReference type="PANTHER" id="PTHR43591">
    <property type="entry name" value="METHYLTRANSFERASE"/>
    <property type="match status" value="1"/>
</dbReference>
<accession>A0A0A3XI83</accession>
<dbReference type="PANTHER" id="PTHR43591:SF24">
    <property type="entry name" value="2-METHOXY-6-POLYPRENYL-1,4-BENZOQUINOL METHYLASE, MITOCHONDRIAL"/>
    <property type="match status" value="1"/>
</dbReference>
<evidence type="ECO:0000313" key="2">
    <source>
        <dbReference type="EMBL" id="KGT72969.1"/>
    </source>
</evidence>
<proteinExistence type="predicted"/>
<comment type="caution">
    <text evidence="2">The sequence shown here is derived from an EMBL/GenBank/DDBJ whole genome shotgun (WGS) entry which is preliminary data.</text>
</comment>
<protein>
    <submittedName>
        <fullName evidence="2">Methyltransferase type 11</fullName>
    </submittedName>
</protein>
<keyword evidence="2" id="KW-0808">Transferase</keyword>
<evidence type="ECO:0000313" key="3">
    <source>
        <dbReference type="Proteomes" id="UP000030377"/>
    </source>
</evidence>
<dbReference type="GO" id="GO:0032259">
    <property type="term" value="P:methylation"/>
    <property type="evidence" value="ECO:0007669"/>
    <property type="project" value="UniProtKB-KW"/>
</dbReference>
<sequence length="264" mass="28711">MAQILAHNLKPAATWGSGGASYDTVSQSIADAIDHVVNRIWPQPGERILDVATGTGWTARRLSHRGAKVTGIDIGEGVIEAAKLIAPEIDFKVGDAEALEFPDQSFDCVTSTFGVMFVSRPEAAAAELARVTRKGGRLGLVTWLPGSAVEEIFQTMRPYMPPPPDNPPPSPFAWGREGRVRELLGDTFDLAFEPGTTVLRMPSGQTVWDIFVTGYGPTKTLAASLDPERRTALQRDFIAMHEKHRSPVGLAMPRDYLCTIGTRK</sequence>
<dbReference type="EMBL" id="JRPN01000085">
    <property type="protein sequence ID" value="KGT72969.1"/>
    <property type="molecule type" value="Genomic_DNA"/>
</dbReference>
<dbReference type="GO" id="GO:0008757">
    <property type="term" value="F:S-adenosylmethionine-dependent methyltransferase activity"/>
    <property type="evidence" value="ECO:0007669"/>
    <property type="project" value="InterPro"/>
</dbReference>
<organism evidence="2 3">
    <name type="scientific">Bradyrhizobium japonicum</name>
    <dbReference type="NCBI Taxonomy" id="375"/>
    <lineage>
        <taxon>Bacteria</taxon>
        <taxon>Pseudomonadati</taxon>
        <taxon>Pseudomonadota</taxon>
        <taxon>Alphaproteobacteria</taxon>
        <taxon>Hyphomicrobiales</taxon>
        <taxon>Nitrobacteraceae</taxon>
        <taxon>Bradyrhizobium</taxon>
    </lineage>
</organism>
<dbReference type="InterPro" id="IPR013216">
    <property type="entry name" value="Methyltransf_11"/>
</dbReference>